<evidence type="ECO:0000259" key="5">
    <source>
        <dbReference type="PROSITE" id="PS50600"/>
    </source>
</evidence>
<keyword evidence="7" id="KW-1185">Reference proteome</keyword>
<organism evidence="6 7">
    <name type="scientific">Rubroshorea leprosula</name>
    <dbReference type="NCBI Taxonomy" id="152421"/>
    <lineage>
        <taxon>Eukaryota</taxon>
        <taxon>Viridiplantae</taxon>
        <taxon>Streptophyta</taxon>
        <taxon>Embryophyta</taxon>
        <taxon>Tracheophyta</taxon>
        <taxon>Spermatophyta</taxon>
        <taxon>Magnoliopsida</taxon>
        <taxon>eudicotyledons</taxon>
        <taxon>Gunneridae</taxon>
        <taxon>Pentapetalae</taxon>
        <taxon>rosids</taxon>
        <taxon>malvids</taxon>
        <taxon>Malvales</taxon>
        <taxon>Dipterocarpaceae</taxon>
        <taxon>Rubroshorea</taxon>
    </lineage>
</organism>
<dbReference type="Pfam" id="PF02902">
    <property type="entry name" value="Peptidase_C48"/>
    <property type="match status" value="1"/>
</dbReference>
<proteinExistence type="inferred from homology"/>
<dbReference type="PANTHER" id="PTHR46915:SF6">
    <property type="entry name" value="CYSTEINE PROTEINASES SUPERFAMILY PROTEIN"/>
    <property type="match status" value="1"/>
</dbReference>
<evidence type="ECO:0000256" key="2">
    <source>
        <dbReference type="ARBA" id="ARBA00022670"/>
    </source>
</evidence>
<gene>
    <name evidence="6" type="ORF">SLEP1_g53763</name>
</gene>
<dbReference type="InterPro" id="IPR003653">
    <property type="entry name" value="Peptidase_C48_C"/>
</dbReference>
<comment type="caution">
    <text evidence="6">The sequence shown here is derived from an EMBL/GenBank/DDBJ whole genome shotgun (WGS) entry which is preliminary data.</text>
</comment>
<dbReference type="InterPro" id="IPR038765">
    <property type="entry name" value="Papain-like_cys_pep_sf"/>
</dbReference>
<accession>A0AAV5MBC3</accession>
<dbReference type="GO" id="GO:0008234">
    <property type="term" value="F:cysteine-type peptidase activity"/>
    <property type="evidence" value="ECO:0007669"/>
    <property type="project" value="UniProtKB-KW"/>
</dbReference>
<protein>
    <recommendedName>
        <fullName evidence="5">Ubiquitin-like protease family profile domain-containing protein</fullName>
    </recommendedName>
</protein>
<evidence type="ECO:0000256" key="3">
    <source>
        <dbReference type="ARBA" id="ARBA00022801"/>
    </source>
</evidence>
<dbReference type="Gene3D" id="3.40.395.10">
    <property type="entry name" value="Adenoviral Proteinase, Chain A"/>
    <property type="match status" value="1"/>
</dbReference>
<dbReference type="GO" id="GO:0006508">
    <property type="term" value="P:proteolysis"/>
    <property type="evidence" value="ECO:0007669"/>
    <property type="project" value="UniProtKB-KW"/>
</dbReference>
<dbReference type="SUPFAM" id="SSF54001">
    <property type="entry name" value="Cysteine proteinases"/>
    <property type="match status" value="1"/>
</dbReference>
<evidence type="ECO:0000313" key="7">
    <source>
        <dbReference type="Proteomes" id="UP001054252"/>
    </source>
</evidence>
<evidence type="ECO:0000256" key="1">
    <source>
        <dbReference type="ARBA" id="ARBA00005234"/>
    </source>
</evidence>
<comment type="similarity">
    <text evidence="1">Belongs to the peptidase C48 family.</text>
</comment>
<name>A0AAV5MBC3_9ROSI</name>
<dbReference type="PROSITE" id="PS50600">
    <property type="entry name" value="ULP_PROTEASE"/>
    <property type="match status" value="1"/>
</dbReference>
<evidence type="ECO:0000256" key="4">
    <source>
        <dbReference type="ARBA" id="ARBA00022807"/>
    </source>
</evidence>
<sequence length="295" mass="34588">MSLALQRSTGKRKLGLAQTAAVDLDSDPKYNGDPISKHRTCWMHVAVYLRAREQRIPKKMFLDIKSSAPCLLGNFPRGARSKRRAKCKSRISKPKKKLDTETFDRYLEALWSSFSECKRTSFACLDSLWFALYMKGFSQEKVLSWIKRKQIFSKKYVFVPIVCWSHWSLLIFCHFGESMQSKTRTPCMLLLDSLEMADPRRLEPDIRKFVLDVYRAEGRPENKEMIRRIPLLVPKVPQQRDGEECGNFVLYYMNLFLEGAPENFSIEGYPYFMKKDWFDPKGLDHFCERLKSFGK</sequence>
<reference evidence="6 7" key="1">
    <citation type="journal article" date="2021" name="Commun. Biol.">
        <title>The genome of Shorea leprosula (Dipterocarpaceae) highlights the ecological relevance of drought in aseasonal tropical rainforests.</title>
        <authorList>
            <person name="Ng K.K.S."/>
            <person name="Kobayashi M.J."/>
            <person name="Fawcett J.A."/>
            <person name="Hatakeyama M."/>
            <person name="Paape T."/>
            <person name="Ng C.H."/>
            <person name="Ang C.C."/>
            <person name="Tnah L.H."/>
            <person name="Lee C.T."/>
            <person name="Nishiyama T."/>
            <person name="Sese J."/>
            <person name="O'Brien M.J."/>
            <person name="Copetti D."/>
            <person name="Mohd Noor M.I."/>
            <person name="Ong R.C."/>
            <person name="Putra M."/>
            <person name="Sireger I.Z."/>
            <person name="Indrioko S."/>
            <person name="Kosugi Y."/>
            <person name="Izuno A."/>
            <person name="Isagi Y."/>
            <person name="Lee S.L."/>
            <person name="Shimizu K.K."/>
        </authorList>
    </citation>
    <scope>NUCLEOTIDE SEQUENCE [LARGE SCALE GENOMIC DNA]</scope>
    <source>
        <strain evidence="6">214</strain>
    </source>
</reference>
<dbReference type="Proteomes" id="UP001054252">
    <property type="component" value="Unassembled WGS sequence"/>
</dbReference>
<dbReference type="AlphaFoldDB" id="A0AAV5MBC3"/>
<dbReference type="EMBL" id="BPVZ01000216">
    <property type="protein sequence ID" value="GKV46798.1"/>
    <property type="molecule type" value="Genomic_DNA"/>
</dbReference>
<keyword evidence="3" id="KW-0378">Hydrolase</keyword>
<keyword evidence="4" id="KW-0788">Thiol protease</keyword>
<evidence type="ECO:0000313" key="6">
    <source>
        <dbReference type="EMBL" id="GKV46798.1"/>
    </source>
</evidence>
<dbReference type="PANTHER" id="PTHR46915">
    <property type="entry name" value="UBIQUITIN-LIKE PROTEASE 4-RELATED"/>
    <property type="match status" value="1"/>
</dbReference>
<feature type="domain" description="Ubiquitin-like protease family profile" evidence="5">
    <location>
        <begin position="81"/>
        <end position="256"/>
    </location>
</feature>
<keyword evidence="2" id="KW-0645">Protease</keyword>
<dbReference type="GO" id="GO:0016926">
    <property type="term" value="P:protein desumoylation"/>
    <property type="evidence" value="ECO:0007669"/>
    <property type="project" value="UniProtKB-ARBA"/>
</dbReference>